<proteinExistence type="predicted"/>
<evidence type="ECO:0000259" key="2">
    <source>
        <dbReference type="Pfam" id="PF09834"/>
    </source>
</evidence>
<dbReference type="EMBL" id="HBHR01005710">
    <property type="protein sequence ID" value="CAD9860279.1"/>
    <property type="molecule type" value="Transcribed_RNA"/>
</dbReference>
<feature type="transmembrane region" description="Helical" evidence="1">
    <location>
        <begin position="6"/>
        <end position="27"/>
    </location>
</feature>
<feature type="domain" description="DUF2061" evidence="2">
    <location>
        <begin position="87"/>
        <end position="138"/>
    </location>
</feature>
<name>A0A7S2UXG1_9STRA</name>
<protein>
    <recommendedName>
        <fullName evidence="2">DUF2061 domain-containing protein</fullName>
    </recommendedName>
</protein>
<reference evidence="3" key="1">
    <citation type="submission" date="2021-01" db="EMBL/GenBank/DDBJ databases">
        <authorList>
            <person name="Corre E."/>
            <person name="Pelletier E."/>
            <person name="Niang G."/>
            <person name="Scheremetjew M."/>
            <person name="Finn R."/>
            <person name="Kale V."/>
            <person name="Holt S."/>
            <person name="Cochrane G."/>
            <person name="Meng A."/>
            <person name="Brown T."/>
            <person name="Cohen L."/>
        </authorList>
    </citation>
    <scope>NUCLEOTIDE SEQUENCE</scope>
    <source>
        <strain evidence="3">CCMP1661</strain>
    </source>
</reference>
<keyword evidence="1" id="KW-0472">Membrane</keyword>
<evidence type="ECO:0000256" key="1">
    <source>
        <dbReference type="SAM" id="Phobius"/>
    </source>
</evidence>
<organism evidence="3">
    <name type="scientific">Fibrocapsa japonica</name>
    <dbReference type="NCBI Taxonomy" id="94617"/>
    <lineage>
        <taxon>Eukaryota</taxon>
        <taxon>Sar</taxon>
        <taxon>Stramenopiles</taxon>
        <taxon>Ochrophyta</taxon>
        <taxon>Raphidophyceae</taxon>
        <taxon>Chattonellales</taxon>
        <taxon>Chattonellaceae</taxon>
        <taxon>Fibrocapsa</taxon>
    </lineage>
</organism>
<dbReference type="AlphaFoldDB" id="A0A7S2UXG1"/>
<keyword evidence="1" id="KW-0812">Transmembrane</keyword>
<keyword evidence="1" id="KW-1133">Transmembrane helix</keyword>
<feature type="transmembrane region" description="Helical" evidence="1">
    <location>
        <begin position="166"/>
        <end position="184"/>
    </location>
</feature>
<feature type="domain" description="DUF2061" evidence="2">
    <location>
        <begin position="163"/>
        <end position="213"/>
    </location>
</feature>
<dbReference type="Pfam" id="PF09834">
    <property type="entry name" value="DUF2061"/>
    <property type="match status" value="2"/>
</dbReference>
<gene>
    <name evidence="3" type="ORF">FJAP1339_LOCUS2800</name>
</gene>
<accession>A0A7S2UXG1</accession>
<sequence>MTQIKIYSFAIFAGLSLQIVTSFLVPISNPASIARQTSHHVFTSPVLSPNSFVPKPFSPLIKAENLRPLQASAAPEVPFTETNKRSIVKALLWRLTAGIITFITSFIFSGDLSTAAKIVGGDFVSKAGFMYVGERVWSKVNWGRTKGNKDSKTAMDSKSRSLTKALVWRAFAATNTLVMSFFMAKDVSIAGKIASSDTVFKTFLFYINERIWSRVEWGKEYQLEYNI</sequence>
<dbReference type="InterPro" id="IPR018638">
    <property type="entry name" value="DUF2061_membrane"/>
</dbReference>
<evidence type="ECO:0000313" key="3">
    <source>
        <dbReference type="EMBL" id="CAD9860279.1"/>
    </source>
</evidence>
<feature type="transmembrane region" description="Helical" evidence="1">
    <location>
        <begin position="91"/>
        <end position="108"/>
    </location>
</feature>